<evidence type="ECO:0000313" key="3">
    <source>
        <dbReference type="EMBL" id="MCU4975434.1"/>
    </source>
</evidence>
<sequence>MTDSGEKSVQSDRIPDAIVDREQWICWRIKDRNGKATKVPIVPGTGEYASATDPKTWRPFDEALEYLEDGDAAGIGFVFTEDDPFVGIDLDDCRDPETGSPSTDAREIIVELDSFTEVSPSGTGYHVIVRGSLPGDRSRRGSVEMYETARFFTVTGDHVDATPARVRERSASLEAVYNEYIAETESSAEPGQQTLDADHDSAGDVNTGTSSQQPTLEDEELLEKARSASNGEKFDRLWRGSTTGYESQSEADMALCCLLAFWTGGDAARVDRLFRQSGLIRGKWDDVHYSDGSTYGEKTVERAIANTDDVYDPSSEKPSGEKVGHRESRDVSTSSTEQTVGGTDGARAAYLAEKNQLLSERMTDLEAVLEQKDDRIERLEQENRALRERLEVSEERLERFNQQPAIDTDSDTTSGDGRGSVWNRAKRFVRDKNK</sequence>
<dbReference type="Pfam" id="PF22763">
    <property type="entry name" value="NrS1-1_pol-like_HBD"/>
    <property type="match status" value="1"/>
</dbReference>
<organism evidence="3 4">
    <name type="scientific">Natronoglomus mannanivorans</name>
    <dbReference type="NCBI Taxonomy" id="2979990"/>
    <lineage>
        <taxon>Archaea</taxon>
        <taxon>Methanobacteriati</taxon>
        <taxon>Methanobacteriota</taxon>
        <taxon>Stenosarchaea group</taxon>
        <taxon>Halobacteria</taxon>
        <taxon>Halobacteriales</taxon>
        <taxon>Natrialbaceae</taxon>
        <taxon>Natronoglomus</taxon>
    </lineage>
</organism>
<dbReference type="RefSeq" id="WP_338009152.1">
    <property type="nucleotide sequence ID" value="NZ_JAOPKB010000019.1"/>
</dbReference>
<feature type="compositionally biased region" description="Polar residues" evidence="1">
    <location>
        <begin position="184"/>
        <end position="195"/>
    </location>
</feature>
<evidence type="ECO:0000259" key="2">
    <source>
        <dbReference type="Pfam" id="PF22763"/>
    </source>
</evidence>
<keyword evidence="4" id="KW-1185">Reference proteome</keyword>
<feature type="compositionally biased region" description="Polar residues" evidence="1">
    <location>
        <begin position="204"/>
        <end position="215"/>
    </location>
</feature>
<evidence type="ECO:0000256" key="1">
    <source>
        <dbReference type="SAM" id="MobiDB-lite"/>
    </source>
</evidence>
<proteinExistence type="predicted"/>
<evidence type="ECO:0000313" key="4">
    <source>
        <dbReference type="Proteomes" id="UP001320972"/>
    </source>
</evidence>
<feature type="compositionally biased region" description="Basic and acidic residues" evidence="1">
    <location>
        <begin position="390"/>
        <end position="399"/>
    </location>
</feature>
<dbReference type="InterPro" id="IPR054468">
    <property type="entry name" value="NrSPol-like_HBD"/>
</dbReference>
<feature type="compositionally biased region" description="Polar residues" evidence="1">
    <location>
        <begin position="331"/>
        <end position="341"/>
    </location>
</feature>
<accession>A0ABT2QKG5</accession>
<gene>
    <name evidence="3" type="ORF">OB955_22340</name>
</gene>
<comment type="caution">
    <text evidence="3">The sequence shown here is derived from an EMBL/GenBank/DDBJ whole genome shotgun (WGS) entry which is preliminary data.</text>
</comment>
<feature type="domain" description="NrS-1 polymerase-like HBD" evidence="2">
    <location>
        <begin position="248"/>
        <end position="313"/>
    </location>
</feature>
<dbReference type="EMBL" id="JAOPKB010000019">
    <property type="protein sequence ID" value="MCU4975434.1"/>
    <property type="molecule type" value="Genomic_DNA"/>
</dbReference>
<feature type="compositionally biased region" description="Basic and acidic residues" evidence="1">
    <location>
        <begin position="314"/>
        <end position="330"/>
    </location>
</feature>
<feature type="region of interest" description="Disordered" evidence="1">
    <location>
        <begin position="390"/>
        <end position="434"/>
    </location>
</feature>
<feature type="region of interest" description="Disordered" evidence="1">
    <location>
        <begin position="306"/>
        <end position="345"/>
    </location>
</feature>
<name>A0ABT2QKG5_9EURY</name>
<dbReference type="Proteomes" id="UP001320972">
    <property type="component" value="Unassembled WGS sequence"/>
</dbReference>
<feature type="region of interest" description="Disordered" evidence="1">
    <location>
        <begin position="184"/>
        <end position="220"/>
    </location>
</feature>
<reference evidence="3 4" key="1">
    <citation type="submission" date="2022-09" db="EMBL/GenBank/DDBJ databases">
        <title>Enrichment on poylsaccharides allowed isolation of novel metabolic and taxonomic groups of Haloarchaea.</title>
        <authorList>
            <person name="Sorokin D.Y."/>
            <person name="Elcheninov A.G."/>
            <person name="Khizhniak T.V."/>
            <person name="Kolganova T.V."/>
            <person name="Kublanov I.V."/>
        </authorList>
    </citation>
    <scope>NUCLEOTIDE SEQUENCE [LARGE SCALE GENOMIC DNA]</scope>
    <source>
        <strain evidence="3 4">AArc-m2/3/4</strain>
    </source>
</reference>
<protein>
    <recommendedName>
        <fullName evidence="2">NrS-1 polymerase-like HBD domain-containing protein</fullName>
    </recommendedName>
</protein>